<accession>A0A1G2KNC3</accession>
<dbReference type="InterPro" id="IPR000206">
    <property type="entry name" value="Ribosomal_bL12"/>
</dbReference>
<keyword evidence="2 4" id="KW-0689">Ribosomal protein</keyword>
<dbReference type="HAMAP" id="MF_00368">
    <property type="entry name" value="Ribosomal_bL12"/>
    <property type="match status" value="1"/>
</dbReference>
<gene>
    <name evidence="4" type="primary">rplL</name>
    <name evidence="7" type="ORF">A3C07_03300</name>
</gene>
<dbReference type="STRING" id="1802270.A3C07_03300"/>
<dbReference type="Gene3D" id="3.30.1390.10">
    <property type="match status" value="1"/>
</dbReference>
<proteinExistence type="inferred from homology"/>
<dbReference type="Gene3D" id="1.20.5.710">
    <property type="entry name" value="Single helix bin"/>
    <property type="match status" value="1"/>
</dbReference>
<dbReference type="InterPro" id="IPR008932">
    <property type="entry name" value="Ribosomal_bL12_oligo"/>
</dbReference>
<evidence type="ECO:0000313" key="8">
    <source>
        <dbReference type="Proteomes" id="UP000179023"/>
    </source>
</evidence>
<name>A0A1G2KNC3_9BACT</name>
<dbReference type="SUPFAM" id="SSF54736">
    <property type="entry name" value="ClpS-like"/>
    <property type="match status" value="1"/>
</dbReference>
<dbReference type="PANTHER" id="PTHR45987:SF4">
    <property type="entry name" value="LARGE RIBOSOMAL SUBUNIT PROTEIN BL12M"/>
    <property type="match status" value="1"/>
</dbReference>
<dbReference type="InterPro" id="IPR013823">
    <property type="entry name" value="Ribosomal_bL12_C"/>
</dbReference>
<reference evidence="7 8" key="1">
    <citation type="journal article" date="2016" name="Nat. Commun.">
        <title>Thousands of microbial genomes shed light on interconnected biogeochemical processes in an aquifer system.</title>
        <authorList>
            <person name="Anantharaman K."/>
            <person name="Brown C.T."/>
            <person name="Hug L.A."/>
            <person name="Sharon I."/>
            <person name="Castelle C.J."/>
            <person name="Probst A.J."/>
            <person name="Thomas B.C."/>
            <person name="Singh A."/>
            <person name="Wilkins M.J."/>
            <person name="Karaoz U."/>
            <person name="Brodie E.L."/>
            <person name="Williams K.H."/>
            <person name="Hubbard S.S."/>
            <person name="Banfield J.F."/>
        </authorList>
    </citation>
    <scope>NUCLEOTIDE SEQUENCE [LARGE SCALE GENOMIC DNA]</scope>
</reference>
<dbReference type="Pfam" id="PF16320">
    <property type="entry name" value="Ribosomal_L12_N"/>
    <property type="match status" value="1"/>
</dbReference>
<comment type="function">
    <text evidence="4">Forms part of the ribosomal stalk which helps the ribosome interact with GTP-bound translation factors. Is thus essential for accurate translation.</text>
</comment>
<dbReference type="PANTHER" id="PTHR45987">
    <property type="entry name" value="39S RIBOSOMAL PROTEIN L12"/>
    <property type="match status" value="1"/>
</dbReference>
<dbReference type="FunFam" id="3.30.1390.10:FF:000001">
    <property type="entry name" value="50S ribosomal protein L7/L12"/>
    <property type="match status" value="1"/>
</dbReference>
<sequence length="119" mass="12263">MEGLTALEISELVKALEDKFGIKAVAPIAGMMMPMGTAAGGGAAVAAEEKTAFDVVLKEVGANKIAVIKEVRGATNLGLKEAKDLVEAAPKTVKEGATKEEAEDLKKKLEAAGAKVELK</sequence>
<dbReference type="Pfam" id="PF00542">
    <property type="entry name" value="Ribosomal_L12"/>
    <property type="match status" value="1"/>
</dbReference>
<evidence type="ECO:0000256" key="3">
    <source>
        <dbReference type="ARBA" id="ARBA00023274"/>
    </source>
</evidence>
<dbReference type="InterPro" id="IPR014719">
    <property type="entry name" value="Ribosomal_bL12_C/ClpS-like"/>
</dbReference>
<dbReference type="GO" id="GO:0006412">
    <property type="term" value="P:translation"/>
    <property type="evidence" value="ECO:0007669"/>
    <property type="project" value="UniProtKB-UniRule"/>
</dbReference>
<evidence type="ECO:0000256" key="1">
    <source>
        <dbReference type="ARBA" id="ARBA00007197"/>
    </source>
</evidence>
<organism evidence="7 8">
    <name type="scientific">Candidatus Sungbacteria bacterium RIFCSPHIGHO2_02_FULL_47_11</name>
    <dbReference type="NCBI Taxonomy" id="1802270"/>
    <lineage>
        <taxon>Bacteria</taxon>
        <taxon>Candidatus Sungiibacteriota</taxon>
    </lineage>
</organism>
<dbReference type="Proteomes" id="UP000179023">
    <property type="component" value="Unassembled WGS sequence"/>
</dbReference>
<feature type="domain" description="Large ribosomal subunit protein bL12 C-terminal" evidence="5">
    <location>
        <begin position="53"/>
        <end position="119"/>
    </location>
</feature>
<dbReference type="GO" id="GO:0022625">
    <property type="term" value="C:cytosolic large ribosomal subunit"/>
    <property type="evidence" value="ECO:0007669"/>
    <property type="project" value="TreeGrafter"/>
</dbReference>
<comment type="caution">
    <text evidence="7">The sequence shown here is derived from an EMBL/GenBank/DDBJ whole genome shotgun (WGS) entry which is preliminary data.</text>
</comment>
<feature type="domain" description="Large ribosomal subunit protein bL12 oligomerization" evidence="6">
    <location>
        <begin position="2"/>
        <end position="43"/>
    </location>
</feature>
<dbReference type="CDD" id="cd00387">
    <property type="entry name" value="Ribosomal_L7_L12"/>
    <property type="match status" value="1"/>
</dbReference>
<dbReference type="SUPFAM" id="SSF48300">
    <property type="entry name" value="Ribosomal protein L7/12, oligomerisation (N-terminal) domain"/>
    <property type="match status" value="1"/>
</dbReference>
<dbReference type="GO" id="GO:0003735">
    <property type="term" value="F:structural constituent of ribosome"/>
    <property type="evidence" value="ECO:0007669"/>
    <property type="project" value="InterPro"/>
</dbReference>
<dbReference type="NCBIfam" id="TIGR00855">
    <property type="entry name" value="L12"/>
    <property type="match status" value="1"/>
</dbReference>
<comment type="similarity">
    <text evidence="1 4">Belongs to the bacterial ribosomal protein bL12 family.</text>
</comment>
<dbReference type="GO" id="GO:0003729">
    <property type="term" value="F:mRNA binding"/>
    <property type="evidence" value="ECO:0007669"/>
    <property type="project" value="TreeGrafter"/>
</dbReference>
<evidence type="ECO:0000259" key="6">
    <source>
        <dbReference type="Pfam" id="PF16320"/>
    </source>
</evidence>
<dbReference type="InterPro" id="IPR036235">
    <property type="entry name" value="Ribosomal_bL12_oligo_N_sf"/>
</dbReference>
<dbReference type="AlphaFoldDB" id="A0A1G2KNC3"/>
<protein>
    <recommendedName>
        <fullName evidence="4">Large ribosomal subunit protein bL12</fullName>
    </recommendedName>
</protein>
<evidence type="ECO:0000313" key="7">
    <source>
        <dbReference type="EMBL" id="OHA00915.1"/>
    </source>
</evidence>
<evidence type="ECO:0000259" key="5">
    <source>
        <dbReference type="Pfam" id="PF00542"/>
    </source>
</evidence>
<keyword evidence="3 4" id="KW-0687">Ribonucleoprotein</keyword>
<evidence type="ECO:0000256" key="4">
    <source>
        <dbReference type="HAMAP-Rule" id="MF_00368"/>
    </source>
</evidence>
<dbReference type="EMBL" id="MHQI01000003">
    <property type="protein sequence ID" value="OHA00915.1"/>
    <property type="molecule type" value="Genomic_DNA"/>
</dbReference>
<evidence type="ECO:0000256" key="2">
    <source>
        <dbReference type="ARBA" id="ARBA00022980"/>
    </source>
</evidence>
<comment type="subunit">
    <text evidence="4">Homodimer. Part of the ribosomal stalk of the 50S ribosomal subunit. Forms a multimeric L10(L12)X complex, where L10 forms an elongated spine to which 2 to 4 L12 dimers bind in a sequential fashion. Binds GTP-bound translation factors.</text>
</comment>